<gene>
    <name evidence="2" type="ORF">NITHO_130002</name>
</gene>
<evidence type="ECO:0000313" key="2">
    <source>
        <dbReference type="EMBL" id="CCF82563.1"/>
    </source>
</evidence>
<feature type="compositionally biased region" description="Basic and acidic residues" evidence="1">
    <location>
        <begin position="131"/>
        <end position="140"/>
    </location>
</feature>
<feature type="compositionally biased region" description="Basic and acidic residues" evidence="1">
    <location>
        <begin position="96"/>
        <end position="113"/>
    </location>
</feature>
<reference evidence="2 3" key="1">
    <citation type="journal article" date="2012" name="ISME J.">
        <title>Nitrification expanded: discovery, physiology and genomics of a nitrite-oxidizing bacterium from the phylum Chloroflexi.</title>
        <authorList>
            <person name="Sorokin D.Y."/>
            <person name="Lucker S."/>
            <person name="Vejmelkova D."/>
            <person name="Kostrikina N.A."/>
            <person name="Kleerebezem R."/>
            <person name="Rijpstra W.I."/>
            <person name="Damste J.S."/>
            <person name="Le Paslier D."/>
            <person name="Muyzer G."/>
            <person name="Wagner M."/>
            <person name="van Loosdrecht M.C."/>
            <person name="Daims H."/>
        </authorList>
    </citation>
    <scope>NUCLEOTIDE SEQUENCE [LARGE SCALE GENOMIC DNA]</scope>
    <source>
        <strain evidence="3">none</strain>
    </source>
</reference>
<evidence type="ECO:0000313" key="3">
    <source>
        <dbReference type="Proteomes" id="UP000004221"/>
    </source>
</evidence>
<proteinExistence type="predicted"/>
<dbReference type="Proteomes" id="UP000004221">
    <property type="component" value="Unassembled WGS sequence"/>
</dbReference>
<organism evidence="2 3">
    <name type="scientific">Nitrolancea hollandica Lb</name>
    <dbReference type="NCBI Taxonomy" id="1129897"/>
    <lineage>
        <taxon>Bacteria</taxon>
        <taxon>Pseudomonadati</taxon>
        <taxon>Thermomicrobiota</taxon>
        <taxon>Thermomicrobia</taxon>
        <taxon>Sphaerobacterales</taxon>
        <taxon>Sphaerobacterineae</taxon>
        <taxon>Sphaerobacteraceae</taxon>
        <taxon>Nitrolancea</taxon>
    </lineage>
</organism>
<keyword evidence="3" id="KW-1185">Reference proteome</keyword>
<evidence type="ECO:0000256" key="1">
    <source>
        <dbReference type="SAM" id="MobiDB-lite"/>
    </source>
</evidence>
<sequence>MIGGEGAHDRVAVVASYERGAEADGRSGAAGSRFNNDVVLRNLGKLAADGGGMAASGDHVHVLTWDDRKQAVNRGLEHRPRTGQRQQELWFRRPAGRPEPRSTPTRRDHRMDLHPSSSFHANGMTAGIIRGHNDGHRHPE</sequence>
<name>I4ED01_9BACT</name>
<protein>
    <submittedName>
        <fullName evidence="2">Uncharacterized protein</fullName>
    </submittedName>
</protein>
<comment type="caution">
    <text evidence="2">The sequence shown here is derived from an EMBL/GenBank/DDBJ whole genome shotgun (WGS) entry which is preliminary data.</text>
</comment>
<accession>I4ED01</accession>
<dbReference type="AlphaFoldDB" id="I4ED01"/>
<dbReference type="EMBL" id="CAGS01000035">
    <property type="protein sequence ID" value="CCF82563.1"/>
    <property type="molecule type" value="Genomic_DNA"/>
</dbReference>
<feature type="region of interest" description="Disordered" evidence="1">
    <location>
        <begin position="73"/>
        <end position="140"/>
    </location>
</feature>